<feature type="compositionally biased region" description="Basic and acidic residues" evidence="1">
    <location>
        <begin position="73"/>
        <end position="85"/>
    </location>
</feature>
<accession>A0A9P1ICU0</accession>
<reference evidence="2" key="1">
    <citation type="submission" date="2022-11" db="EMBL/GenBank/DDBJ databases">
        <authorList>
            <person name="Kikuchi T."/>
        </authorList>
    </citation>
    <scope>NUCLEOTIDE SEQUENCE</scope>
    <source>
        <strain evidence="2">PS1010</strain>
    </source>
</reference>
<dbReference type="Proteomes" id="UP001152747">
    <property type="component" value="Unassembled WGS sequence"/>
</dbReference>
<organism evidence="2 3">
    <name type="scientific">Caenorhabditis angaria</name>
    <dbReference type="NCBI Taxonomy" id="860376"/>
    <lineage>
        <taxon>Eukaryota</taxon>
        <taxon>Metazoa</taxon>
        <taxon>Ecdysozoa</taxon>
        <taxon>Nematoda</taxon>
        <taxon>Chromadorea</taxon>
        <taxon>Rhabditida</taxon>
        <taxon>Rhabditina</taxon>
        <taxon>Rhabditomorpha</taxon>
        <taxon>Rhabditoidea</taxon>
        <taxon>Rhabditidae</taxon>
        <taxon>Peloderinae</taxon>
        <taxon>Caenorhabditis</taxon>
    </lineage>
</organism>
<sequence length="132" mass="14153">MSSVYVPLVIRLEVATATAKLATFSETSTSPNHLQSSPSAAERTRKRLGLLTMKRVSPPKSKEEAPVLNAENHQGKAEKVEWKKDSKGRRTYSEVVVEHLDGDKLIGGGEEGDGEAGTSLGTGATGEEDFVK</sequence>
<comment type="caution">
    <text evidence="2">The sequence shown here is derived from an EMBL/GenBank/DDBJ whole genome shotgun (WGS) entry which is preliminary data.</text>
</comment>
<feature type="compositionally biased region" description="Polar residues" evidence="1">
    <location>
        <begin position="26"/>
        <end position="39"/>
    </location>
</feature>
<name>A0A9P1ICU0_9PELO</name>
<evidence type="ECO:0000313" key="3">
    <source>
        <dbReference type="Proteomes" id="UP001152747"/>
    </source>
</evidence>
<keyword evidence="3" id="KW-1185">Reference proteome</keyword>
<dbReference type="EMBL" id="CANHGI010000002">
    <property type="protein sequence ID" value="CAI5440877.1"/>
    <property type="molecule type" value="Genomic_DNA"/>
</dbReference>
<dbReference type="AlphaFoldDB" id="A0A9P1ICU0"/>
<gene>
    <name evidence="2" type="ORF">CAMP_LOCUS3514</name>
</gene>
<protein>
    <submittedName>
        <fullName evidence="2">Uncharacterized protein</fullName>
    </submittedName>
</protein>
<proteinExistence type="predicted"/>
<evidence type="ECO:0000313" key="2">
    <source>
        <dbReference type="EMBL" id="CAI5440877.1"/>
    </source>
</evidence>
<feature type="region of interest" description="Disordered" evidence="1">
    <location>
        <begin position="26"/>
        <end position="132"/>
    </location>
</feature>
<evidence type="ECO:0000256" key="1">
    <source>
        <dbReference type="SAM" id="MobiDB-lite"/>
    </source>
</evidence>